<gene>
    <name evidence="1" type="ORF">LEQ_1418</name>
</gene>
<dbReference type="PATRIC" id="fig|1392007.3.peg.89"/>
<keyword evidence="2" id="KW-1185">Reference proteome</keyword>
<proteinExistence type="predicted"/>
<evidence type="ECO:0000313" key="2">
    <source>
        <dbReference type="Proteomes" id="UP000018559"/>
    </source>
</evidence>
<dbReference type="EMBL" id="AWWH01000012">
    <property type="protein sequence ID" value="ETA75071.1"/>
    <property type="molecule type" value="Genomic_DNA"/>
</dbReference>
<dbReference type="Proteomes" id="UP000018559">
    <property type="component" value="Unassembled WGS sequence"/>
</dbReference>
<name>V7I1B8_9LACO</name>
<dbReference type="AlphaFoldDB" id="V7I1B8"/>
<reference evidence="1 2" key="1">
    <citation type="journal article" date="2014" name="Genome Announc.">
        <title>The Genome of the Predominant Equine Lactobacillus Species, Lactobacillus equi, Is Reflective of Its Lifestyle Adaptations to an Herbivorous Host.</title>
        <authorList>
            <person name="O'Donnell M.M."/>
            <person name="Harris H.M."/>
            <person name="O'Toole P.W."/>
            <person name="Ross R.P."/>
        </authorList>
    </citation>
    <scope>NUCLEOTIDE SEQUENCE [LARGE SCALE GENOMIC DNA]</scope>
    <source>
        <strain evidence="1 2">DPC 6820</strain>
    </source>
</reference>
<comment type="caution">
    <text evidence="1">The sequence shown here is derived from an EMBL/GenBank/DDBJ whole genome shotgun (WGS) entry which is preliminary data.</text>
</comment>
<evidence type="ECO:0000313" key="1">
    <source>
        <dbReference type="EMBL" id="ETA75071.1"/>
    </source>
</evidence>
<dbReference type="RefSeq" id="WP_023858704.1">
    <property type="nucleotide sequence ID" value="NZ_AWWH01000012.1"/>
</dbReference>
<organism evidence="1 2">
    <name type="scientific">Ligilactobacillus equi DPC 6820</name>
    <dbReference type="NCBI Taxonomy" id="1392007"/>
    <lineage>
        <taxon>Bacteria</taxon>
        <taxon>Bacillati</taxon>
        <taxon>Bacillota</taxon>
        <taxon>Bacilli</taxon>
        <taxon>Lactobacillales</taxon>
        <taxon>Lactobacillaceae</taxon>
        <taxon>Ligilactobacillus</taxon>
    </lineage>
</organism>
<sequence length="358" mass="41497">MSKKIKFDLLFKDEIRVTNVSELRDNFYIDDILNYYQNGTLYRWLINLGEEELAEKIQNITNDVTLEELITQLAEIFSLKSSSDEIKAATYAYQYVKNTVGSDDNQSSNVDIKAIHSYIDGYNKLLEEMKTTKNLKILVSQAQQLMEFYQDIFDLTATNALNLLKENDLAIVACLTERDIREKWENLKETNKKIRALIVKLKERIYGEHGRAVTTSEQISPYKDQNVLVIKGDEIGYKRLNKNILQASISGRFMSDEYYYSIFDESPVDGYLHVIRLAMSNEWTMVEPNNKKILLLSPSESQKSRTKIFVRGKNLPENGVLVSEFNSEFPMLDGLEVKISGDLYYGDLRYCDLYYLEV</sequence>
<protein>
    <submittedName>
        <fullName evidence="1">Uncharacterized protein</fullName>
    </submittedName>
</protein>
<accession>V7I1B8</accession>